<keyword evidence="3 5" id="KW-0456">Lyase</keyword>
<dbReference type="Gene3D" id="3.20.20.60">
    <property type="entry name" value="Phosphoenolpyruvate-binding domains"/>
    <property type="match status" value="1"/>
</dbReference>
<dbReference type="InterPro" id="IPR005000">
    <property type="entry name" value="Aldolase/citrate-lyase_domain"/>
</dbReference>
<reference evidence="6" key="1">
    <citation type="journal article" date="2019" name="Int. J. Syst. Evol. Microbiol.">
        <title>The Global Catalogue of Microorganisms (GCM) 10K type strain sequencing project: providing services to taxonomists for standard genome sequencing and annotation.</title>
        <authorList>
            <consortium name="The Broad Institute Genomics Platform"/>
            <consortium name="The Broad Institute Genome Sequencing Center for Infectious Disease"/>
            <person name="Wu L."/>
            <person name="Ma J."/>
        </authorList>
    </citation>
    <scope>NUCLEOTIDE SEQUENCE [LARGE SCALE GENOMIC DNA]</scope>
    <source>
        <strain evidence="6">CGMCC 4.7638</strain>
    </source>
</reference>
<keyword evidence="6" id="KW-1185">Reference proteome</keyword>
<comment type="similarity">
    <text evidence="1">Belongs to the HpcH/HpaI aldolase family.</text>
</comment>
<evidence type="ECO:0000256" key="2">
    <source>
        <dbReference type="ARBA" id="ARBA00022723"/>
    </source>
</evidence>
<dbReference type="RefSeq" id="WP_344272498.1">
    <property type="nucleotide sequence ID" value="NZ_BAAAHV010000011.1"/>
</dbReference>
<evidence type="ECO:0000313" key="5">
    <source>
        <dbReference type="EMBL" id="MFD2481905.1"/>
    </source>
</evidence>
<dbReference type="InterPro" id="IPR050251">
    <property type="entry name" value="HpcH-HpaI_aldolase"/>
</dbReference>
<dbReference type="EMBL" id="JBHUKQ010000010">
    <property type="protein sequence ID" value="MFD2481905.1"/>
    <property type="molecule type" value="Genomic_DNA"/>
</dbReference>
<organism evidence="5 6">
    <name type="scientific">Amycolatopsis albidoflavus</name>
    <dbReference type="NCBI Taxonomy" id="102226"/>
    <lineage>
        <taxon>Bacteria</taxon>
        <taxon>Bacillati</taxon>
        <taxon>Actinomycetota</taxon>
        <taxon>Actinomycetes</taxon>
        <taxon>Pseudonocardiales</taxon>
        <taxon>Pseudonocardiaceae</taxon>
        <taxon>Amycolatopsis</taxon>
    </lineage>
</organism>
<evidence type="ECO:0000256" key="1">
    <source>
        <dbReference type="ARBA" id="ARBA00005568"/>
    </source>
</evidence>
<evidence type="ECO:0000313" key="6">
    <source>
        <dbReference type="Proteomes" id="UP001597542"/>
    </source>
</evidence>
<dbReference type="PANTHER" id="PTHR30502">
    <property type="entry name" value="2-KETO-3-DEOXY-L-RHAMNONATE ALDOLASE"/>
    <property type="match status" value="1"/>
</dbReference>
<dbReference type="PANTHER" id="PTHR30502:SF0">
    <property type="entry name" value="PHOSPHOENOLPYRUVATE CARBOXYLASE FAMILY PROTEIN"/>
    <property type="match status" value="1"/>
</dbReference>
<evidence type="ECO:0000259" key="4">
    <source>
        <dbReference type="Pfam" id="PF03328"/>
    </source>
</evidence>
<name>A0ABW5HZA2_9PSEU</name>
<evidence type="ECO:0000256" key="3">
    <source>
        <dbReference type="ARBA" id="ARBA00023239"/>
    </source>
</evidence>
<sequence length="232" mass="24113">MTRRVGVLTAEPDRLLISQIAQAGLGFVVLDAEQTTLSADRCADVVLALAGSGVDVSVRVPDLSPQTLVTYANTGVTELLLPQVRTLAEIEAAHRATRFPPAGTRSRQVSRASRYGTDFSGAPRIAVLVETADAVEQAASFAKSGLVDSAWFGPTDLADDVRINRPGSASEVAELIDQALGVFREHGVPVGLPAADAAGVAAAFARGADACSVYWEKCLLSVLGGLAAEADR</sequence>
<dbReference type="Proteomes" id="UP001597542">
    <property type="component" value="Unassembled WGS sequence"/>
</dbReference>
<accession>A0ABW5HZA2</accession>
<keyword evidence="2" id="KW-0479">Metal-binding</keyword>
<dbReference type="InterPro" id="IPR015813">
    <property type="entry name" value="Pyrv/PenolPyrv_kinase-like_dom"/>
</dbReference>
<dbReference type="SUPFAM" id="SSF51621">
    <property type="entry name" value="Phosphoenolpyruvate/pyruvate domain"/>
    <property type="match status" value="1"/>
</dbReference>
<dbReference type="InterPro" id="IPR040442">
    <property type="entry name" value="Pyrv_kinase-like_dom_sf"/>
</dbReference>
<dbReference type="GO" id="GO:0016829">
    <property type="term" value="F:lyase activity"/>
    <property type="evidence" value="ECO:0007669"/>
    <property type="project" value="UniProtKB-KW"/>
</dbReference>
<proteinExistence type="inferred from homology"/>
<feature type="domain" description="HpcH/HpaI aldolase/citrate lyase" evidence="4">
    <location>
        <begin position="13"/>
        <end position="195"/>
    </location>
</feature>
<comment type="caution">
    <text evidence="5">The sequence shown here is derived from an EMBL/GenBank/DDBJ whole genome shotgun (WGS) entry which is preliminary data.</text>
</comment>
<gene>
    <name evidence="5" type="ORF">ACFSUT_16585</name>
</gene>
<dbReference type="Pfam" id="PF03328">
    <property type="entry name" value="HpcH_HpaI"/>
    <property type="match status" value="1"/>
</dbReference>
<protein>
    <submittedName>
        <fullName evidence="5">Aldolase/citrate lyase family protein</fullName>
    </submittedName>
</protein>